<dbReference type="AlphaFoldDB" id="A0A9W8TJP1"/>
<dbReference type="Proteomes" id="UP001148614">
    <property type="component" value="Unassembled WGS sequence"/>
</dbReference>
<evidence type="ECO:0000313" key="2">
    <source>
        <dbReference type="EMBL" id="KAJ3562347.1"/>
    </source>
</evidence>
<feature type="compositionally biased region" description="Polar residues" evidence="1">
    <location>
        <begin position="306"/>
        <end position="326"/>
    </location>
</feature>
<feature type="region of interest" description="Disordered" evidence="1">
    <location>
        <begin position="303"/>
        <end position="326"/>
    </location>
</feature>
<dbReference type="Pfam" id="PF14223">
    <property type="entry name" value="Retrotran_gag_2"/>
    <property type="match status" value="1"/>
</dbReference>
<protein>
    <submittedName>
        <fullName evidence="2">Uncharacterized protein</fullName>
    </submittedName>
</protein>
<comment type="caution">
    <text evidence="2">The sequence shown here is derived from an EMBL/GenBank/DDBJ whole genome shotgun (WGS) entry which is preliminary data.</text>
</comment>
<evidence type="ECO:0000256" key="1">
    <source>
        <dbReference type="SAM" id="MobiDB-lite"/>
    </source>
</evidence>
<gene>
    <name evidence="2" type="ORF">NPX13_g8598</name>
</gene>
<feature type="compositionally biased region" description="Polar residues" evidence="1">
    <location>
        <begin position="252"/>
        <end position="262"/>
    </location>
</feature>
<proteinExistence type="predicted"/>
<reference evidence="2" key="1">
    <citation type="submission" date="2022-07" db="EMBL/GenBank/DDBJ databases">
        <title>Genome Sequence of Xylaria arbuscula.</title>
        <authorList>
            <person name="Buettner E."/>
        </authorList>
    </citation>
    <scope>NUCLEOTIDE SEQUENCE</scope>
    <source>
        <strain evidence="2">VT107</strain>
    </source>
</reference>
<keyword evidence="3" id="KW-1185">Reference proteome</keyword>
<name>A0A9W8TJP1_9PEZI</name>
<dbReference type="EMBL" id="JANPWZ010001916">
    <property type="protein sequence ID" value="KAJ3562347.1"/>
    <property type="molecule type" value="Genomic_DNA"/>
</dbReference>
<feature type="region of interest" description="Disordered" evidence="1">
    <location>
        <begin position="373"/>
        <end position="403"/>
    </location>
</feature>
<sequence length="403" mass="44334">MDDMELTNDGEAVYLGESAEGFATRQDKWFEKADMALAAIRSRLSKNAFQRQKADATPVTPALLWAWLKREYKPKGKAQFATYFRQWEECTLESSGSVTKYAAALQQIQANITDLHNDSAWPQSHIEIGIAEIPIMDDNGAVTKVAITLEEATEAAVQVESSQKDRAAQTAFFAGKVDKNGGSSANSAYKGTKRKSCGYCSIPHPPPCYIEHPELKPVNWETDQRKKRARYREQRLKELRGDATKGGKGSTLAVSSEASTSANNKTIAKKEHLLIAYSLVASCVPPTSTEPGLLSSMFRGFKNIGPSRQGTTPTDKPQQGETDQDWSISPKMERTVLEKIPKDSRLADNIEGLSSSIAALVTQYLAMQTASTISGQHHAPQPKKNRGRQLYNQPRGVTIPTRA</sequence>
<accession>A0A9W8TJP1</accession>
<evidence type="ECO:0000313" key="3">
    <source>
        <dbReference type="Proteomes" id="UP001148614"/>
    </source>
</evidence>
<organism evidence="2 3">
    <name type="scientific">Xylaria arbuscula</name>
    <dbReference type="NCBI Taxonomy" id="114810"/>
    <lineage>
        <taxon>Eukaryota</taxon>
        <taxon>Fungi</taxon>
        <taxon>Dikarya</taxon>
        <taxon>Ascomycota</taxon>
        <taxon>Pezizomycotina</taxon>
        <taxon>Sordariomycetes</taxon>
        <taxon>Xylariomycetidae</taxon>
        <taxon>Xylariales</taxon>
        <taxon>Xylariaceae</taxon>
        <taxon>Xylaria</taxon>
    </lineage>
</organism>
<feature type="region of interest" description="Disordered" evidence="1">
    <location>
        <begin position="240"/>
        <end position="262"/>
    </location>
</feature>